<proteinExistence type="predicted"/>
<comment type="caution">
    <text evidence="1">The sequence shown here is derived from an EMBL/GenBank/DDBJ whole genome shotgun (WGS) entry which is preliminary data.</text>
</comment>
<protein>
    <submittedName>
        <fullName evidence="1">Uncharacterized protein</fullName>
    </submittedName>
</protein>
<dbReference type="Proteomes" id="UP000585474">
    <property type="component" value="Unassembled WGS sequence"/>
</dbReference>
<accession>A0A7J0GNC2</accession>
<gene>
    <name evidence="1" type="ORF">Acr_23g0006700</name>
</gene>
<organism evidence="1 2">
    <name type="scientific">Actinidia rufa</name>
    <dbReference type="NCBI Taxonomy" id="165716"/>
    <lineage>
        <taxon>Eukaryota</taxon>
        <taxon>Viridiplantae</taxon>
        <taxon>Streptophyta</taxon>
        <taxon>Embryophyta</taxon>
        <taxon>Tracheophyta</taxon>
        <taxon>Spermatophyta</taxon>
        <taxon>Magnoliopsida</taxon>
        <taxon>eudicotyledons</taxon>
        <taxon>Gunneridae</taxon>
        <taxon>Pentapetalae</taxon>
        <taxon>asterids</taxon>
        <taxon>Ericales</taxon>
        <taxon>Actinidiaceae</taxon>
        <taxon>Actinidia</taxon>
    </lineage>
</organism>
<dbReference type="AlphaFoldDB" id="A0A7J0GNC2"/>
<sequence length="69" mass="7933">MWSRGRGERESVRHKLSPLQNIDFFASKERIPAKKKQGSNDLMASSNSAHLLLKFIFLLHHCVTKTVKI</sequence>
<name>A0A7J0GNC2_9ERIC</name>
<keyword evidence="2" id="KW-1185">Reference proteome</keyword>
<evidence type="ECO:0000313" key="2">
    <source>
        <dbReference type="Proteomes" id="UP000585474"/>
    </source>
</evidence>
<reference evidence="1 2" key="1">
    <citation type="submission" date="2019-07" db="EMBL/GenBank/DDBJ databases">
        <title>De Novo Assembly of kiwifruit Actinidia rufa.</title>
        <authorList>
            <person name="Sugita-Konishi S."/>
            <person name="Sato K."/>
            <person name="Mori E."/>
            <person name="Abe Y."/>
            <person name="Kisaki G."/>
            <person name="Hamano K."/>
            <person name="Suezawa K."/>
            <person name="Otani M."/>
            <person name="Fukuda T."/>
            <person name="Manabe T."/>
            <person name="Gomi K."/>
            <person name="Tabuchi M."/>
            <person name="Akimitsu K."/>
            <person name="Kataoka I."/>
        </authorList>
    </citation>
    <scope>NUCLEOTIDE SEQUENCE [LARGE SCALE GENOMIC DNA]</scope>
    <source>
        <strain evidence="2">cv. Fuchu</strain>
    </source>
</reference>
<dbReference type="EMBL" id="BJWL01000023">
    <property type="protein sequence ID" value="GFZ12285.1"/>
    <property type="molecule type" value="Genomic_DNA"/>
</dbReference>
<evidence type="ECO:0000313" key="1">
    <source>
        <dbReference type="EMBL" id="GFZ12285.1"/>
    </source>
</evidence>